<dbReference type="SUPFAM" id="SSF52833">
    <property type="entry name" value="Thioredoxin-like"/>
    <property type="match status" value="1"/>
</dbReference>
<feature type="domain" description="Thioredoxin-like fold" evidence="2">
    <location>
        <begin position="49"/>
        <end position="194"/>
    </location>
</feature>
<dbReference type="RefSeq" id="WP_119972178.1">
    <property type="nucleotide sequence ID" value="NZ_CP032416.1"/>
</dbReference>
<dbReference type="Pfam" id="PF13462">
    <property type="entry name" value="Thioredoxin_4"/>
    <property type="match status" value="1"/>
</dbReference>
<evidence type="ECO:0000259" key="2">
    <source>
        <dbReference type="Pfam" id="PF13462"/>
    </source>
</evidence>
<keyword evidence="4" id="KW-1185">Reference proteome</keyword>
<dbReference type="InterPro" id="IPR036249">
    <property type="entry name" value="Thioredoxin-like_sf"/>
</dbReference>
<proteinExistence type="predicted"/>
<evidence type="ECO:0000256" key="1">
    <source>
        <dbReference type="SAM" id="SignalP"/>
    </source>
</evidence>
<protein>
    <recommendedName>
        <fullName evidence="2">Thioredoxin-like fold domain-containing protein</fullName>
    </recommendedName>
</protein>
<dbReference type="Proteomes" id="UP000266301">
    <property type="component" value="Chromosome"/>
</dbReference>
<dbReference type="KEGG" id="cfer:D4Z93_07835"/>
<evidence type="ECO:0000313" key="4">
    <source>
        <dbReference type="Proteomes" id="UP000266301"/>
    </source>
</evidence>
<sequence length="198" mass="22954">MKKIRLSFCIFICIILTACSINTHTKKNSIKGLEKKLAFINYSAGYSFGNSKTAKIIMVEYSSYECIDCRNLHKNIDSLLKKYINNGTLLYIYKPVNHPKFPNDKKINRYFAPKSLDDIQNIFDKFDYYSKKPYPTLKSVLNLSDKTVLNYDFVDKTISKELLVGNITGTPTMYINGTKYDKVFTKQEFQRILDSLIN</sequence>
<accession>A0A386H4F0</accession>
<feature type="signal peptide" evidence="1">
    <location>
        <begin position="1"/>
        <end position="18"/>
    </location>
</feature>
<dbReference type="InterPro" id="IPR012336">
    <property type="entry name" value="Thioredoxin-like_fold"/>
</dbReference>
<evidence type="ECO:0000313" key="3">
    <source>
        <dbReference type="EMBL" id="AYD40438.1"/>
    </source>
</evidence>
<dbReference type="PROSITE" id="PS51257">
    <property type="entry name" value="PROKAR_LIPOPROTEIN"/>
    <property type="match status" value="1"/>
</dbReference>
<organism evidence="3 4">
    <name type="scientific">Clostridium fermenticellae</name>
    <dbReference type="NCBI Taxonomy" id="2068654"/>
    <lineage>
        <taxon>Bacteria</taxon>
        <taxon>Bacillati</taxon>
        <taxon>Bacillota</taxon>
        <taxon>Clostridia</taxon>
        <taxon>Eubacteriales</taxon>
        <taxon>Clostridiaceae</taxon>
        <taxon>Clostridium</taxon>
    </lineage>
</organism>
<reference evidence="3 4" key="1">
    <citation type="journal article" date="2019" name="Int. J. Syst. Evol. Microbiol.">
        <title>Clostridium fermenticellae sp. nov., isolated from the mud in a fermentation cellar for the production of the Chinese liquor, baijiu.</title>
        <authorList>
            <person name="Xu P.X."/>
            <person name="Chai L.J."/>
            <person name="Qiu T."/>
            <person name="Zhang X.J."/>
            <person name="Lu Z.M."/>
            <person name="Xiao C."/>
            <person name="Wang S.T."/>
            <person name="Shen C.H."/>
            <person name="Shi J.S."/>
            <person name="Xu Z.H."/>
        </authorList>
    </citation>
    <scope>NUCLEOTIDE SEQUENCE [LARGE SCALE GENOMIC DNA]</scope>
    <source>
        <strain evidence="3 4">JN500901</strain>
    </source>
</reference>
<keyword evidence="1" id="KW-0732">Signal</keyword>
<feature type="chain" id="PRO_5038643407" description="Thioredoxin-like fold domain-containing protein" evidence="1">
    <location>
        <begin position="19"/>
        <end position="198"/>
    </location>
</feature>
<dbReference type="Gene3D" id="3.40.30.10">
    <property type="entry name" value="Glutaredoxin"/>
    <property type="match status" value="1"/>
</dbReference>
<dbReference type="AlphaFoldDB" id="A0A386H4F0"/>
<dbReference type="OrthoDB" id="117402at2"/>
<dbReference type="EMBL" id="CP032416">
    <property type="protein sequence ID" value="AYD40438.1"/>
    <property type="molecule type" value="Genomic_DNA"/>
</dbReference>
<gene>
    <name evidence="3" type="ORF">D4Z93_07835</name>
</gene>
<name>A0A386H4F0_9CLOT</name>